<proteinExistence type="inferred from homology"/>
<evidence type="ECO:0000256" key="4">
    <source>
        <dbReference type="SAM" id="MobiDB-lite"/>
    </source>
</evidence>
<evidence type="ECO:0000256" key="1">
    <source>
        <dbReference type="ARBA" id="ARBA00010982"/>
    </source>
</evidence>
<evidence type="ECO:0000256" key="2">
    <source>
        <dbReference type="ARBA" id="ARBA00022679"/>
    </source>
</evidence>
<keyword evidence="3" id="KW-0012">Acyltransferase</keyword>
<feature type="region of interest" description="Disordered" evidence="4">
    <location>
        <begin position="1"/>
        <end position="23"/>
    </location>
</feature>
<gene>
    <name evidence="6" type="ORF">PTKU64_83390</name>
</gene>
<dbReference type="Gene3D" id="3.40.47.10">
    <property type="match status" value="1"/>
</dbReference>
<dbReference type="PANTHER" id="PTHR18919:SF107">
    <property type="entry name" value="ACETYL-COA ACETYLTRANSFERASE, CYTOSOLIC"/>
    <property type="match status" value="1"/>
</dbReference>
<name>A0ABN6JUQ7_9BURK</name>
<sequence length="158" mass="16672">MQPGAHRDRHLWRSTQGPARASAGSSVIRECLKRAGLPADKVQALVMGNVIQAGVKMNPTRQAGISGGMLIEVPALTVNRVYGSGAQAIANAATEIEAGMIDCAIVGGMENMERSPYLLPPGRWGARMGDVTLFDSMLLDGLNAEGGAVIRSARVVRY</sequence>
<evidence type="ECO:0000313" key="7">
    <source>
        <dbReference type="Proteomes" id="UP001319874"/>
    </source>
</evidence>
<evidence type="ECO:0000259" key="5">
    <source>
        <dbReference type="Pfam" id="PF00108"/>
    </source>
</evidence>
<evidence type="ECO:0000256" key="3">
    <source>
        <dbReference type="ARBA" id="ARBA00023315"/>
    </source>
</evidence>
<evidence type="ECO:0000313" key="6">
    <source>
        <dbReference type="EMBL" id="BCZ84664.1"/>
    </source>
</evidence>
<keyword evidence="2" id="KW-0808">Transferase</keyword>
<dbReference type="InterPro" id="IPR016039">
    <property type="entry name" value="Thiolase-like"/>
</dbReference>
<dbReference type="Pfam" id="PF00108">
    <property type="entry name" value="Thiolase_N"/>
    <property type="match status" value="1"/>
</dbReference>
<dbReference type="Proteomes" id="UP001319874">
    <property type="component" value="Chromosome 4"/>
</dbReference>
<reference evidence="6 7" key="1">
    <citation type="journal article" date="2022" name="Front. Microbiol.">
        <title>Identification and characterization of a novel class of self-sufficient cytochrome P450 hydroxylase involved in cyclohexanecarboxylate degradation in Paraburkholderia terrae strain KU-64.</title>
        <authorList>
            <person name="Yamamoto T."/>
            <person name="Hasegawa Y."/>
            <person name="Iwaki H."/>
        </authorList>
    </citation>
    <scope>NUCLEOTIDE SEQUENCE [LARGE SCALE GENOMIC DNA]</scope>
    <source>
        <strain evidence="6 7">KU-64</strain>
    </source>
</reference>
<protein>
    <recommendedName>
        <fullName evidence="5">Thiolase N-terminal domain-containing protein</fullName>
    </recommendedName>
</protein>
<feature type="domain" description="Thiolase N-terminal" evidence="5">
    <location>
        <begin position="24"/>
        <end position="143"/>
    </location>
</feature>
<dbReference type="InterPro" id="IPR020616">
    <property type="entry name" value="Thiolase_N"/>
</dbReference>
<dbReference type="SUPFAM" id="SSF53901">
    <property type="entry name" value="Thiolase-like"/>
    <property type="match status" value="1"/>
</dbReference>
<accession>A0ABN6JUQ7</accession>
<dbReference type="EMBL" id="AP024958">
    <property type="protein sequence ID" value="BCZ84664.1"/>
    <property type="molecule type" value="Genomic_DNA"/>
</dbReference>
<keyword evidence="7" id="KW-1185">Reference proteome</keyword>
<organism evidence="6 7">
    <name type="scientific">Paraburkholderia terrae</name>
    <dbReference type="NCBI Taxonomy" id="311230"/>
    <lineage>
        <taxon>Bacteria</taxon>
        <taxon>Pseudomonadati</taxon>
        <taxon>Pseudomonadota</taxon>
        <taxon>Betaproteobacteria</taxon>
        <taxon>Burkholderiales</taxon>
        <taxon>Burkholderiaceae</taxon>
        <taxon>Paraburkholderia</taxon>
    </lineage>
</organism>
<comment type="similarity">
    <text evidence="1">Belongs to the thiolase-like superfamily. Thiolase family.</text>
</comment>
<dbReference type="PANTHER" id="PTHR18919">
    <property type="entry name" value="ACETYL-COA C-ACYLTRANSFERASE"/>
    <property type="match status" value="1"/>
</dbReference>